<proteinExistence type="inferred from homology"/>
<keyword evidence="2 3" id="KW-0378">Hydrolase</keyword>
<dbReference type="EC" id="3.1.1.-" evidence="3"/>
<protein>
    <recommendedName>
        <fullName evidence="3">Carboxylic ester hydrolase</fullName>
        <ecNumber evidence="3">3.1.1.-</ecNumber>
    </recommendedName>
</protein>
<keyword evidence="3" id="KW-0732">Signal</keyword>
<dbReference type="RefSeq" id="WP_200591138.1">
    <property type="nucleotide sequence ID" value="NZ_JAEPBG010000002.1"/>
</dbReference>
<evidence type="ECO:0000256" key="3">
    <source>
        <dbReference type="RuleBase" id="RU361235"/>
    </source>
</evidence>
<feature type="domain" description="Carboxylesterase type B" evidence="4">
    <location>
        <begin position="49"/>
        <end position="530"/>
    </location>
</feature>
<keyword evidence="6" id="KW-1185">Reference proteome</keyword>
<dbReference type="Gene3D" id="3.40.50.1820">
    <property type="entry name" value="alpha/beta hydrolase"/>
    <property type="match status" value="1"/>
</dbReference>
<dbReference type="EMBL" id="JAEPBG010000002">
    <property type="protein sequence ID" value="MBK4734387.1"/>
    <property type="molecule type" value="Genomic_DNA"/>
</dbReference>
<dbReference type="InterPro" id="IPR019819">
    <property type="entry name" value="Carboxylesterase_B_CS"/>
</dbReference>
<dbReference type="PROSITE" id="PS00941">
    <property type="entry name" value="CARBOXYLESTERASE_B_2"/>
    <property type="match status" value="1"/>
</dbReference>
<comment type="caution">
    <text evidence="5">The sequence shown here is derived from an EMBL/GenBank/DDBJ whole genome shotgun (WGS) entry which is preliminary data.</text>
</comment>
<sequence>MEERGEGGAMGAGAREILHRMAAWCAVAAAAALTACAGPGTSACGNGDVVCTGSGAVRGMADGDTIAFKGIPYAQPPVGSLRWRAPQPVQPWQGVRDGSRFGPVCPQWDGRAVIGSEDCLTLNIWRPKEMPRQPLPVMVFLTGGGNHAFSGQGSPGFGGVNYNGKLAAPQGVIHVSFNNRLGALGFLAHPALDAENPEHVSGNYGSLDQIAMLRWLQQNIAAFGGDPKRIMLFGTSAGGGNICALMTAPAARGLFQAAAMESSVPTGCELQTLADAENGTGALLSQKLGCGPNADAACLRGKSPQDIVAALPGSFGVQPRQHGPNMDGQVFPQQPIAAIRKGEHAHMPVIIGNATEETMQWAAGLGPAKDAASYEAALTRAFGANEAARVREQYPMAAYASPHMALVRATTDAYFTCQSRRVAAALATSQSQAVYRYLFDHALENDAELKAQGAIHTVEHAFLFPWEGSYRPTATDLAIQQRMVADWTGLAKTGAPGAAWSATSPRDPAYLYIGSRIEMRHEDSAHCAFWDTVRLPWPHSEPRDGRAAVGPLPPCWNHRGSSICSRVGWAQPTR</sequence>
<dbReference type="InterPro" id="IPR050309">
    <property type="entry name" value="Type-B_Carboxylest/Lipase"/>
</dbReference>
<dbReference type="InterPro" id="IPR002018">
    <property type="entry name" value="CarbesteraseB"/>
</dbReference>
<dbReference type="AlphaFoldDB" id="A0A934SX01"/>
<evidence type="ECO:0000256" key="2">
    <source>
        <dbReference type="ARBA" id="ARBA00022801"/>
    </source>
</evidence>
<reference evidence="5" key="1">
    <citation type="submission" date="2021-01" db="EMBL/GenBank/DDBJ databases">
        <title>Genome sequence of strain Noviherbaspirillum sp. DKR-6.</title>
        <authorList>
            <person name="Chaudhary D.K."/>
        </authorList>
    </citation>
    <scope>NUCLEOTIDE SEQUENCE</scope>
    <source>
        <strain evidence="5">DKR-6</strain>
    </source>
</reference>
<evidence type="ECO:0000256" key="1">
    <source>
        <dbReference type="ARBA" id="ARBA00005964"/>
    </source>
</evidence>
<dbReference type="PANTHER" id="PTHR11559">
    <property type="entry name" value="CARBOXYLESTERASE"/>
    <property type="match status" value="1"/>
</dbReference>
<dbReference type="GO" id="GO:0016787">
    <property type="term" value="F:hydrolase activity"/>
    <property type="evidence" value="ECO:0007669"/>
    <property type="project" value="UniProtKB-KW"/>
</dbReference>
<dbReference type="InterPro" id="IPR019826">
    <property type="entry name" value="Carboxylesterase_B_AS"/>
</dbReference>
<evidence type="ECO:0000259" key="4">
    <source>
        <dbReference type="Pfam" id="PF00135"/>
    </source>
</evidence>
<organism evidence="5 6">
    <name type="scientific">Noviherbaspirillum pedocola</name>
    <dbReference type="NCBI Taxonomy" id="2801341"/>
    <lineage>
        <taxon>Bacteria</taxon>
        <taxon>Pseudomonadati</taxon>
        <taxon>Pseudomonadota</taxon>
        <taxon>Betaproteobacteria</taxon>
        <taxon>Burkholderiales</taxon>
        <taxon>Oxalobacteraceae</taxon>
        <taxon>Noviherbaspirillum</taxon>
    </lineage>
</organism>
<evidence type="ECO:0000313" key="5">
    <source>
        <dbReference type="EMBL" id="MBK4734387.1"/>
    </source>
</evidence>
<dbReference type="Proteomes" id="UP000622890">
    <property type="component" value="Unassembled WGS sequence"/>
</dbReference>
<feature type="chain" id="PRO_5038170638" description="Carboxylic ester hydrolase" evidence="3">
    <location>
        <begin position="38"/>
        <end position="574"/>
    </location>
</feature>
<gene>
    <name evidence="5" type="ORF">JJB74_07210</name>
</gene>
<dbReference type="PROSITE" id="PS00122">
    <property type="entry name" value="CARBOXYLESTERASE_B_1"/>
    <property type="match status" value="1"/>
</dbReference>
<dbReference type="InterPro" id="IPR029058">
    <property type="entry name" value="AB_hydrolase_fold"/>
</dbReference>
<feature type="signal peptide" evidence="3">
    <location>
        <begin position="1"/>
        <end position="37"/>
    </location>
</feature>
<accession>A0A934SX01</accession>
<dbReference type="SUPFAM" id="SSF53474">
    <property type="entry name" value="alpha/beta-Hydrolases"/>
    <property type="match status" value="1"/>
</dbReference>
<dbReference type="Pfam" id="PF00135">
    <property type="entry name" value="COesterase"/>
    <property type="match status" value="1"/>
</dbReference>
<name>A0A934SX01_9BURK</name>
<evidence type="ECO:0000313" key="6">
    <source>
        <dbReference type="Proteomes" id="UP000622890"/>
    </source>
</evidence>
<comment type="similarity">
    <text evidence="1 3">Belongs to the type-B carboxylesterase/lipase family.</text>
</comment>